<dbReference type="Proteomes" id="UP000799537">
    <property type="component" value="Unassembled WGS sequence"/>
</dbReference>
<dbReference type="PANTHER" id="PTHR44229">
    <property type="entry name" value="15-HYDROXYPROSTAGLANDIN DEHYDROGENASE [NAD(+)]"/>
    <property type="match status" value="1"/>
</dbReference>
<dbReference type="InterPro" id="IPR036291">
    <property type="entry name" value="NAD(P)-bd_dom_sf"/>
</dbReference>
<dbReference type="SUPFAM" id="SSF51735">
    <property type="entry name" value="NAD(P)-binding Rossmann-fold domains"/>
    <property type="match status" value="1"/>
</dbReference>
<dbReference type="OrthoDB" id="5371740at2759"/>
<proteinExistence type="inferred from homology"/>
<evidence type="ECO:0000256" key="1">
    <source>
        <dbReference type="ARBA" id="ARBA00006484"/>
    </source>
</evidence>
<evidence type="ECO:0000313" key="4">
    <source>
        <dbReference type="Proteomes" id="UP000799537"/>
    </source>
</evidence>
<gene>
    <name evidence="3" type="ORF">M409DRAFT_25112</name>
</gene>
<dbReference type="GO" id="GO:0005737">
    <property type="term" value="C:cytoplasm"/>
    <property type="evidence" value="ECO:0007669"/>
    <property type="project" value="TreeGrafter"/>
</dbReference>
<dbReference type="PANTHER" id="PTHR44229:SF4">
    <property type="entry name" value="15-HYDROXYPROSTAGLANDIN DEHYDROGENASE [NAD(+)]"/>
    <property type="match status" value="1"/>
</dbReference>
<dbReference type="Pfam" id="PF00106">
    <property type="entry name" value="adh_short"/>
    <property type="match status" value="1"/>
</dbReference>
<name>A0A6A6CGC4_ZASCE</name>
<dbReference type="EMBL" id="ML993603">
    <property type="protein sequence ID" value="KAF2164719.1"/>
    <property type="molecule type" value="Genomic_DNA"/>
</dbReference>
<evidence type="ECO:0000313" key="3">
    <source>
        <dbReference type="EMBL" id="KAF2164719.1"/>
    </source>
</evidence>
<dbReference type="PRINTS" id="PR00081">
    <property type="entry name" value="GDHRDH"/>
</dbReference>
<keyword evidence="4" id="KW-1185">Reference proteome</keyword>
<keyword evidence="2" id="KW-0560">Oxidoreductase</keyword>
<dbReference type="Gene3D" id="3.40.50.720">
    <property type="entry name" value="NAD(P)-binding Rossmann-like Domain"/>
    <property type="match status" value="1"/>
</dbReference>
<comment type="similarity">
    <text evidence="1">Belongs to the short-chain dehydrogenases/reductases (SDR) family.</text>
</comment>
<dbReference type="AlphaFoldDB" id="A0A6A6CGC4"/>
<dbReference type="GO" id="GO:0016616">
    <property type="term" value="F:oxidoreductase activity, acting on the CH-OH group of donors, NAD or NADP as acceptor"/>
    <property type="evidence" value="ECO:0007669"/>
    <property type="project" value="TreeGrafter"/>
</dbReference>
<evidence type="ECO:0008006" key="5">
    <source>
        <dbReference type="Google" id="ProtNLM"/>
    </source>
</evidence>
<dbReference type="RefSeq" id="XP_033665608.1">
    <property type="nucleotide sequence ID" value="XM_033807545.1"/>
</dbReference>
<protein>
    <recommendedName>
        <fullName evidence="5">NAD(P)-binding protein</fullName>
    </recommendedName>
</protein>
<reference evidence="3" key="1">
    <citation type="journal article" date="2020" name="Stud. Mycol.">
        <title>101 Dothideomycetes genomes: a test case for predicting lifestyles and emergence of pathogens.</title>
        <authorList>
            <person name="Haridas S."/>
            <person name="Albert R."/>
            <person name="Binder M."/>
            <person name="Bloem J."/>
            <person name="Labutti K."/>
            <person name="Salamov A."/>
            <person name="Andreopoulos B."/>
            <person name="Baker S."/>
            <person name="Barry K."/>
            <person name="Bills G."/>
            <person name="Bluhm B."/>
            <person name="Cannon C."/>
            <person name="Castanera R."/>
            <person name="Culley D."/>
            <person name="Daum C."/>
            <person name="Ezra D."/>
            <person name="Gonzalez J."/>
            <person name="Henrissat B."/>
            <person name="Kuo A."/>
            <person name="Liang C."/>
            <person name="Lipzen A."/>
            <person name="Lutzoni F."/>
            <person name="Magnuson J."/>
            <person name="Mondo S."/>
            <person name="Nolan M."/>
            <person name="Ohm R."/>
            <person name="Pangilinan J."/>
            <person name="Park H.-J."/>
            <person name="Ramirez L."/>
            <person name="Alfaro M."/>
            <person name="Sun H."/>
            <person name="Tritt A."/>
            <person name="Yoshinaga Y."/>
            <person name="Zwiers L.-H."/>
            <person name="Turgeon B."/>
            <person name="Goodwin S."/>
            <person name="Spatafora J."/>
            <person name="Crous P."/>
            <person name="Grigoriev I."/>
        </authorList>
    </citation>
    <scope>NUCLEOTIDE SEQUENCE</scope>
    <source>
        <strain evidence="3">ATCC 36951</strain>
    </source>
</reference>
<dbReference type="GeneID" id="54560817"/>
<evidence type="ECO:0000256" key="2">
    <source>
        <dbReference type="ARBA" id="ARBA00023002"/>
    </source>
</evidence>
<sequence length="312" mass="33041">MPPKTKFDPTRPVDFTTVAGKTAIITGGASGIGLGFATALATHGAQVFILDINDAGGREAETQLRAKNSQATFIDTDFTSWESQLEAFKQILEQSQNGRIDIVITSAGVASPNIKLAWLPEEGEDLPTEPSKPPTPAISANLLGTYYTTHLALSSFVRQQQRQSSPSRPQLLLIAGLPAYFGQDFNPDYTASNHGMRGIFKSLRQPDVARKFGDYRINLLAPAFVATPMLAGVEEMLVWRGARVGEVGSVVEAGMRCVCGEGGGGRAVCVGGAEEGSGGAFDVGDDVEGGNGVRIVERLEEGVFGKMYGNAT</sequence>
<dbReference type="InterPro" id="IPR002347">
    <property type="entry name" value="SDR_fam"/>
</dbReference>
<organism evidence="3 4">
    <name type="scientific">Zasmidium cellare ATCC 36951</name>
    <dbReference type="NCBI Taxonomy" id="1080233"/>
    <lineage>
        <taxon>Eukaryota</taxon>
        <taxon>Fungi</taxon>
        <taxon>Dikarya</taxon>
        <taxon>Ascomycota</taxon>
        <taxon>Pezizomycotina</taxon>
        <taxon>Dothideomycetes</taxon>
        <taxon>Dothideomycetidae</taxon>
        <taxon>Mycosphaerellales</taxon>
        <taxon>Mycosphaerellaceae</taxon>
        <taxon>Zasmidium</taxon>
    </lineage>
</organism>
<accession>A0A6A6CGC4</accession>